<sequence length="177" mass="21650">MKSRNFNYIGDDLMKEWESLYLKNNPQIKKGGLRNLEEIREKEVFPKSNEMINKLEKDCKSHIQKFQRFWDKVKEKEDLFLLNEQIPNIIPNKLLGNEFDKMFHEYLPDYVEIYETKKKEYIKEVNNWNTDKVEERKERLFCDEKINLYKYCSFWIWDKLLSFSYGQSISGDNPIQH</sequence>
<protein>
    <submittedName>
        <fullName evidence="2">Uncharacterized protein</fullName>
    </submittedName>
</protein>
<name>A0A382HNS7_9ZZZZ</name>
<evidence type="ECO:0000256" key="1">
    <source>
        <dbReference type="SAM" id="Coils"/>
    </source>
</evidence>
<accession>A0A382HNS7</accession>
<proteinExistence type="predicted"/>
<evidence type="ECO:0000313" key="2">
    <source>
        <dbReference type="EMBL" id="SVB88762.1"/>
    </source>
</evidence>
<dbReference type="AlphaFoldDB" id="A0A382HNS7"/>
<organism evidence="2">
    <name type="scientific">marine metagenome</name>
    <dbReference type="NCBI Taxonomy" id="408172"/>
    <lineage>
        <taxon>unclassified sequences</taxon>
        <taxon>metagenomes</taxon>
        <taxon>ecological metagenomes</taxon>
    </lineage>
</organism>
<reference evidence="2" key="1">
    <citation type="submission" date="2018-05" db="EMBL/GenBank/DDBJ databases">
        <authorList>
            <person name="Lanie J.A."/>
            <person name="Ng W.-L."/>
            <person name="Kazmierczak K.M."/>
            <person name="Andrzejewski T.M."/>
            <person name="Davidsen T.M."/>
            <person name="Wayne K.J."/>
            <person name="Tettelin H."/>
            <person name="Glass J.I."/>
            <person name="Rusch D."/>
            <person name="Podicherti R."/>
            <person name="Tsui H.-C.T."/>
            <person name="Winkler M.E."/>
        </authorList>
    </citation>
    <scope>NUCLEOTIDE SEQUENCE</scope>
</reference>
<keyword evidence="1" id="KW-0175">Coiled coil</keyword>
<gene>
    <name evidence="2" type="ORF">METZ01_LOCUS241616</name>
</gene>
<feature type="coiled-coil region" evidence="1">
    <location>
        <begin position="111"/>
        <end position="138"/>
    </location>
</feature>
<dbReference type="EMBL" id="UINC01062291">
    <property type="protein sequence ID" value="SVB88762.1"/>
    <property type="molecule type" value="Genomic_DNA"/>
</dbReference>